<protein>
    <recommendedName>
        <fullName evidence="9">DNA primase DnaG</fullName>
        <ecNumber evidence="9">2.7.7.101</ecNumber>
    </recommendedName>
</protein>
<keyword evidence="13" id="KW-1185">Reference proteome</keyword>
<feature type="compositionally biased region" description="Low complexity" evidence="10">
    <location>
        <begin position="383"/>
        <end position="396"/>
    </location>
</feature>
<dbReference type="PANTHER" id="PTHR30313:SF2">
    <property type="entry name" value="DNA PRIMASE"/>
    <property type="match status" value="1"/>
</dbReference>
<sequence length="495" mass="51256">MEDTAKYLIHADVVADGVVERSDVVGAVFGQTEGLLGDDLDIHDLQESSRLGRIDVEVESEGGQSFGRITIASSLDRVETAILAAALEAIERVGPCMARVEVARIEDVRAAKRRRVVDRAKELLNTKFDEGALDSADIVSEVRESIKVEDITEFHGLPAGPHVESSDAVVVVEGRADVNQLLRYGIKNAVAVEGTNVPDAVAELTREKHATAFLDGDRGGELILRELAQVGDVDAVAHAPDGKSVEDLSREEVHAALRAKTPFESVDAHTDASDEPNDEAGDEPHDERDGEVSAGDAADADTDAVGERASNPTSAASTGGGVEAELVARTRPSEPGESDATGADAADTAASTASENASESTPMETESPAADAAEAAESEESVDTAGAGDAAAVEPASEGEEPVVRSLGDVVADVAGSGRAVCLDADLDTVSEGAADEAFDLVADSTPHVVVLDAAVPQRLLDVAAQRDVGVVVGASEGEYVKQPAGVRVHTHGDF</sequence>
<evidence type="ECO:0000256" key="4">
    <source>
        <dbReference type="ARBA" id="ARBA00022695"/>
    </source>
</evidence>
<dbReference type="AlphaFoldDB" id="A0A830F3F9"/>
<dbReference type="PROSITE" id="PS50880">
    <property type="entry name" value="TOPRIM"/>
    <property type="match status" value="1"/>
</dbReference>
<keyword evidence="6" id="KW-0479">Metal-binding</keyword>
<reference evidence="12" key="2">
    <citation type="submission" date="2020-09" db="EMBL/GenBank/DDBJ databases">
        <authorList>
            <person name="Sun Q."/>
            <person name="Ohkuma M."/>
        </authorList>
    </citation>
    <scope>NUCLEOTIDE SEQUENCE</scope>
    <source>
        <strain evidence="12">JCM 19596</strain>
    </source>
</reference>
<dbReference type="RefSeq" id="WP_188975890.1">
    <property type="nucleotide sequence ID" value="NZ_BMPG01000001.1"/>
</dbReference>
<dbReference type="CDD" id="cd01029">
    <property type="entry name" value="TOPRIM_primases"/>
    <property type="match status" value="1"/>
</dbReference>
<comment type="catalytic activity">
    <reaction evidence="9">
        <text>ssDNA + n NTP = ssDNA/pppN(pN)n-1 hybrid + (n-1) diphosphate.</text>
        <dbReference type="EC" id="2.7.7.101"/>
    </reaction>
</comment>
<evidence type="ECO:0000313" key="12">
    <source>
        <dbReference type="EMBL" id="GGL51318.1"/>
    </source>
</evidence>
<evidence type="ECO:0000256" key="5">
    <source>
        <dbReference type="ARBA" id="ARBA00022705"/>
    </source>
</evidence>
<evidence type="ECO:0000256" key="9">
    <source>
        <dbReference type="HAMAP-Rule" id="MF_00007"/>
    </source>
</evidence>
<feature type="domain" description="Toprim" evidence="11">
    <location>
        <begin position="167"/>
        <end position="241"/>
    </location>
</feature>
<dbReference type="GO" id="GO:0005737">
    <property type="term" value="C:cytoplasm"/>
    <property type="evidence" value="ECO:0007669"/>
    <property type="project" value="TreeGrafter"/>
</dbReference>
<comment type="subunit">
    <text evidence="9">Forms a ternary complex with MCM helicase and DNA.</text>
</comment>
<dbReference type="PANTHER" id="PTHR30313">
    <property type="entry name" value="DNA PRIMASE"/>
    <property type="match status" value="1"/>
</dbReference>
<keyword evidence="4 9" id="KW-0548">Nucleotidyltransferase</keyword>
<dbReference type="InterPro" id="IPR006171">
    <property type="entry name" value="TOPRIM_dom"/>
</dbReference>
<feature type="compositionally biased region" description="Basic and acidic residues" evidence="10">
    <location>
        <begin position="282"/>
        <end position="291"/>
    </location>
</feature>
<keyword evidence="2 9" id="KW-0639">Primosome</keyword>
<name>A0A830F3F9_9EURY</name>
<feature type="region of interest" description="Disordered" evidence="10">
    <location>
        <begin position="258"/>
        <end position="403"/>
    </location>
</feature>
<comment type="caution">
    <text evidence="12">The sequence shown here is derived from an EMBL/GenBank/DDBJ whole genome shotgun (WGS) entry which is preliminary data.</text>
</comment>
<comment type="function">
    <text evidence="9">RNA polymerase that catalyzes the synthesis of short RNA molecules used as primers for DNA polymerase during DNA replication.</text>
</comment>
<dbReference type="InterPro" id="IPR050219">
    <property type="entry name" value="DnaG_primase"/>
</dbReference>
<feature type="compositionally biased region" description="Low complexity" evidence="10">
    <location>
        <begin position="338"/>
        <end position="373"/>
    </location>
</feature>
<dbReference type="GO" id="GO:0000428">
    <property type="term" value="C:DNA-directed RNA polymerase complex"/>
    <property type="evidence" value="ECO:0007669"/>
    <property type="project" value="UniProtKB-KW"/>
</dbReference>
<reference evidence="12" key="1">
    <citation type="journal article" date="2014" name="Int. J. Syst. Evol. Microbiol.">
        <title>Complete genome sequence of Corynebacterium casei LMG S-19264T (=DSM 44701T), isolated from a smear-ripened cheese.</title>
        <authorList>
            <consortium name="US DOE Joint Genome Institute (JGI-PGF)"/>
            <person name="Walter F."/>
            <person name="Albersmeier A."/>
            <person name="Kalinowski J."/>
            <person name="Ruckert C."/>
        </authorList>
    </citation>
    <scope>NUCLEOTIDE SEQUENCE</scope>
    <source>
        <strain evidence="12">JCM 19596</strain>
    </source>
</reference>
<evidence type="ECO:0000256" key="1">
    <source>
        <dbReference type="ARBA" id="ARBA00022478"/>
    </source>
</evidence>
<keyword evidence="8 9" id="KW-0804">Transcription</keyword>
<keyword evidence="1 9" id="KW-0240">DNA-directed RNA polymerase</keyword>
<dbReference type="GO" id="GO:0000178">
    <property type="term" value="C:exosome (RNase complex)"/>
    <property type="evidence" value="ECO:0007669"/>
    <property type="project" value="InterPro"/>
</dbReference>
<dbReference type="Pfam" id="PF13662">
    <property type="entry name" value="Toprim_4"/>
    <property type="match status" value="1"/>
</dbReference>
<evidence type="ECO:0000313" key="13">
    <source>
        <dbReference type="Proteomes" id="UP000607197"/>
    </source>
</evidence>
<keyword evidence="5 9" id="KW-0235">DNA replication</keyword>
<dbReference type="GO" id="GO:0046872">
    <property type="term" value="F:metal ion binding"/>
    <property type="evidence" value="ECO:0007669"/>
    <property type="project" value="UniProtKB-KW"/>
</dbReference>
<dbReference type="NCBIfam" id="NF003108">
    <property type="entry name" value="PRK04031.1-1"/>
    <property type="match status" value="1"/>
</dbReference>
<evidence type="ECO:0000259" key="11">
    <source>
        <dbReference type="PROSITE" id="PS50880"/>
    </source>
</evidence>
<dbReference type="EMBL" id="BMPG01000001">
    <property type="protein sequence ID" value="GGL51318.1"/>
    <property type="molecule type" value="Genomic_DNA"/>
</dbReference>
<dbReference type="InterPro" id="IPR020607">
    <property type="entry name" value="Primase_DnaG_arc"/>
</dbReference>
<dbReference type="Gene3D" id="3.40.1360.10">
    <property type="match status" value="1"/>
</dbReference>
<keyword evidence="7" id="KW-0460">Magnesium</keyword>
<evidence type="ECO:0000256" key="2">
    <source>
        <dbReference type="ARBA" id="ARBA00022515"/>
    </source>
</evidence>
<evidence type="ECO:0000256" key="3">
    <source>
        <dbReference type="ARBA" id="ARBA00022679"/>
    </source>
</evidence>
<evidence type="ECO:0000256" key="10">
    <source>
        <dbReference type="SAM" id="MobiDB-lite"/>
    </source>
</evidence>
<comment type="similarity">
    <text evidence="9">Belongs to the archaeal DnaG primase family.</text>
</comment>
<dbReference type="SUPFAM" id="SSF56731">
    <property type="entry name" value="DNA primase core"/>
    <property type="match status" value="1"/>
</dbReference>
<proteinExistence type="inferred from homology"/>
<dbReference type="GO" id="GO:0003899">
    <property type="term" value="F:DNA-directed RNA polymerase activity"/>
    <property type="evidence" value="ECO:0007669"/>
    <property type="project" value="UniProtKB-UniRule"/>
</dbReference>
<accession>A0A830F3F9</accession>
<evidence type="ECO:0000256" key="6">
    <source>
        <dbReference type="ARBA" id="ARBA00022723"/>
    </source>
</evidence>
<dbReference type="Proteomes" id="UP000607197">
    <property type="component" value="Unassembled WGS sequence"/>
</dbReference>
<keyword evidence="3 9" id="KW-0808">Transferase</keyword>
<dbReference type="GO" id="GO:1990077">
    <property type="term" value="C:primosome complex"/>
    <property type="evidence" value="ECO:0007669"/>
    <property type="project" value="UniProtKB-KW"/>
</dbReference>
<gene>
    <name evidence="9" type="primary">dnaG</name>
    <name evidence="12" type="ORF">GCM10009039_07020</name>
</gene>
<dbReference type="InterPro" id="IPR034154">
    <property type="entry name" value="TOPRIM_DnaG/twinkle"/>
</dbReference>
<evidence type="ECO:0000256" key="8">
    <source>
        <dbReference type="ARBA" id="ARBA00023163"/>
    </source>
</evidence>
<dbReference type="GO" id="GO:0006269">
    <property type="term" value="P:DNA replication, synthesis of primer"/>
    <property type="evidence" value="ECO:0007669"/>
    <property type="project" value="UniProtKB-UniRule"/>
</dbReference>
<organism evidence="12 13">
    <name type="scientific">Halocalculus aciditolerans</name>
    <dbReference type="NCBI Taxonomy" id="1383812"/>
    <lineage>
        <taxon>Archaea</taxon>
        <taxon>Methanobacteriati</taxon>
        <taxon>Methanobacteriota</taxon>
        <taxon>Stenosarchaea group</taxon>
        <taxon>Halobacteria</taxon>
        <taxon>Halobacteriales</taxon>
        <taxon>Halobacteriaceae</taxon>
        <taxon>Halocalculus</taxon>
    </lineage>
</organism>
<evidence type="ECO:0000256" key="7">
    <source>
        <dbReference type="ARBA" id="ARBA00022842"/>
    </source>
</evidence>
<dbReference type="SMART" id="SM00493">
    <property type="entry name" value="TOPRIM"/>
    <property type="match status" value="1"/>
</dbReference>
<dbReference type="HAMAP" id="MF_00007">
    <property type="entry name" value="DNA_primase_DnaG_arc"/>
    <property type="match status" value="1"/>
</dbReference>
<dbReference type="GO" id="GO:0008143">
    <property type="term" value="F:poly(A) binding"/>
    <property type="evidence" value="ECO:0007669"/>
    <property type="project" value="InterPro"/>
</dbReference>
<dbReference type="EC" id="2.7.7.101" evidence="9"/>
<dbReference type="OrthoDB" id="8643at2157"/>